<reference evidence="1 2" key="1">
    <citation type="journal article" date="2016" name="Nat. Commun.">
        <title>Thousands of microbial genomes shed light on interconnected biogeochemical processes in an aquifer system.</title>
        <authorList>
            <person name="Anantharaman K."/>
            <person name="Brown C.T."/>
            <person name="Hug L.A."/>
            <person name="Sharon I."/>
            <person name="Castelle C.J."/>
            <person name="Probst A.J."/>
            <person name="Thomas B.C."/>
            <person name="Singh A."/>
            <person name="Wilkins M.J."/>
            <person name="Karaoz U."/>
            <person name="Brodie E.L."/>
            <person name="Williams K.H."/>
            <person name="Hubbard S.S."/>
            <person name="Banfield J.F."/>
        </authorList>
    </citation>
    <scope>NUCLEOTIDE SEQUENCE [LARGE SCALE GENOMIC DNA]</scope>
    <source>
        <strain evidence="2">RIFCSPLOWO2_12_FULL_64_10</strain>
    </source>
</reference>
<organism evidence="1 2">
    <name type="scientific">Handelsmanbacteria sp. (strain RIFCSPLOWO2_12_FULL_64_10)</name>
    <dbReference type="NCBI Taxonomy" id="1817868"/>
    <lineage>
        <taxon>Bacteria</taxon>
        <taxon>Candidatus Handelsmaniibacteriota</taxon>
    </lineage>
</organism>
<name>A0A1F6CSF4_HANXR</name>
<sequence length="90" mass="10124">MGPPTESPQHRDRLIWRGGFSQGLVPQRHYCVGAKGELSGEMTSGHCGLFRGESGSQSMRRLSWERLLTDVTWKYDVGNTDLFEDLSAPR</sequence>
<dbReference type="EMBL" id="MFKF01000161">
    <property type="protein sequence ID" value="OGG52010.1"/>
    <property type="molecule type" value="Genomic_DNA"/>
</dbReference>
<protein>
    <submittedName>
        <fullName evidence="1">Uncharacterized protein</fullName>
    </submittedName>
</protein>
<gene>
    <name evidence="1" type="ORF">A3F84_22405</name>
</gene>
<dbReference type="AlphaFoldDB" id="A0A1F6CSF4"/>
<evidence type="ECO:0000313" key="1">
    <source>
        <dbReference type="EMBL" id="OGG52010.1"/>
    </source>
</evidence>
<comment type="caution">
    <text evidence="1">The sequence shown here is derived from an EMBL/GenBank/DDBJ whole genome shotgun (WGS) entry which is preliminary data.</text>
</comment>
<dbReference type="Proteomes" id="UP000178606">
    <property type="component" value="Unassembled WGS sequence"/>
</dbReference>
<evidence type="ECO:0000313" key="2">
    <source>
        <dbReference type="Proteomes" id="UP000178606"/>
    </source>
</evidence>
<accession>A0A1F6CSF4</accession>
<proteinExistence type="predicted"/>